<keyword evidence="7" id="KW-0227">DNA damage</keyword>
<evidence type="ECO:0000256" key="7">
    <source>
        <dbReference type="ARBA" id="ARBA00022763"/>
    </source>
</evidence>
<dbReference type="PROSITE" id="PS50290">
    <property type="entry name" value="PI3_4_KINASE_3"/>
    <property type="match status" value="1"/>
</dbReference>
<dbReference type="Pfam" id="PF23593">
    <property type="entry name" value="HEAT_ATR"/>
    <property type="match status" value="1"/>
</dbReference>
<evidence type="ECO:0000259" key="14">
    <source>
        <dbReference type="PROSITE" id="PS51189"/>
    </source>
</evidence>
<dbReference type="PROSITE" id="PS51190">
    <property type="entry name" value="FATC"/>
    <property type="match status" value="1"/>
</dbReference>
<keyword evidence="5" id="KW-0808">Transferase</keyword>
<evidence type="ECO:0000256" key="5">
    <source>
        <dbReference type="ARBA" id="ARBA00022679"/>
    </source>
</evidence>
<dbReference type="InterPro" id="IPR014009">
    <property type="entry name" value="PIK_FAT"/>
</dbReference>
<dbReference type="InterPro" id="IPR003152">
    <property type="entry name" value="FATC_dom"/>
</dbReference>
<dbReference type="InterPro" id="IPR057564">
    <property type="entry name" value="HEAT_ATR"/>
</dbReference>
<dbReference type="Gene3D" id="3.30.1010.10">
    <property type="entry name" value="Phosphatidylinositol 3-kinase Catalytic Subunit, Chain A, domain 4"/>
    <property type="match status" value="1"/>
</dbReference>
<dbReference type="GeneID" id="108558133"/>
<evidence type="ECO:0000256" key="2">
    <source>
        <dbReference type="ARBA" id="ARBA00010769"/>
    </source>
</evidence>
<feature type="domain" description="FAT" evidence="14">
    <location>
        <begin position="1471"/>
        <end position="2038"/>
    </location>
</feature>
<dbReference type="Pfam" id="PF25030">
    <property type="entry name" value="M-HEAT_ATR"/>
    <property type="match status" value="1"/>
</dbReference>
<comment type="subcellular location">
    <subcellularLocation>
        <location evidence="1">Nucleus</location>
    </subcellularLocation>
</comment>
<accession>A0ABM1M791</accession>
<dbReference type="Pfam" id="PF02259">
    <property type="entry name" value="FAT"/>
    <property type="match status" value="1"/>
</dbReference>
<protein>
    <recommendedName>
        <fullName evidence="12">Serine/threonine-protein kinase ATR</fullName>
        <ecNumber evidence="3">2.7.11.1</ecNumber>
    </recommendedName>
</protein>
<dbReference type="Pfam" id="PF02260">
    <property type="entry name" value="FATC"/>
    <property type="match status" value="1"/>
</dbReference>
<dbReference type="InterPro" id="IPR018936">
    <property type="entry name" value="PI3/4_kinase_CS"/>
</dbReference>
<evidence type="ECO:0000256" key="11">
    <source>
        <dbReference type="ARBA" id="ARBA00023242"/>
    </source>
</evidence>
<keyword evidence="10" id="KW-0234">DNA repair</keyword>
<evidence type="ECO:0000256" key="1">
    <source>
        <dbReference type="ARBA" id="ARBA00004123"/>
    </source>
</evidence>
<evidence type="ECO:0000313" key="16">
    <source>
        <dbReference type="Proteomes" id="UP000695000"/>
    </source>
</evidence>
<dbReference type="InterPro" id="IPR012993">
    <property type="entry name" value="UME"/>
</dbReference>
<dbReference type="InterPro" id="IPR003151">
    <property type="entry name" value="PIK-rel_kinase_FAT"/>
</dbReference>
<keyword evidence="4" id="KW-0723">Serine/threonine-protein kinase</keyword>
<evidence type="ECO:0000259" key="15">
    <source>
        <dbReference type="PROSITE" id="PS51190"/>
    </source>
</evidence>
<evidence type="ECO:0000256" key="12">
    <source>
        <dbReference type="ARBA" id="ARBA00024420"/>
    </source>
</evidence>
<evidence type="ECO:0000256" key="10">
    <source>
        <dbReference type="ARBA" id="ARBA00023204"/>
    </source>
</evidence>
<dbReference type="SMART" id="SM01343">
    <property type="entry name" value="FATC"/>
    <property type="match status" value="1"/>
</dbReference>
<dbReference type="EC" id="2.7.11.1" evidence="3"/>
<dbReference type="Pfam" id="PF00454">
    <property type="entry name" value="PI3_PI4_kinase"/>
    <property type="match status" value="1"/>
</dbReference>
<dbReference type="Pfam" id="PF08064">
    <property type="entry name" value="UME"/>
    <property type="match status" value="1"/>
</dbReference>
<dbReference type="CDD" id="cd00892">
    <property type="entry name" value="PIKKc_ATR"/>
    <property type="match status" value="1"/>
</dbReference>
<organism evidence="16 17">
    <name type="scientific">Nicrophorus vespilloides</name>
    <name type="common">Boreal carrion beetle</name>
    <dbReference type="NCBI Taxonomy" id="110193"/>
    <lineage>
        <taxon>Eukaryota</taxon>
        <taxon>Metazoa</taxon>
        <taxon>Ecdysozoa</taxon>
        <taxon>Arthropoda</taxon>
        <taxon>Hexapoda</taxon>
        <taxon>Insecta</taxon>
        <taxon>Pterygota</taxon>
        <taxon>Neoptera</taxon>
        <taxon>Endopterygota</taxon>
        <taxon>Coleoptera</taxon>
        <taxon>Polyphaga</taxon>
        <taxon>Staphyliniformia</taxon>
        <taxon>Silphidae</taxon>
        <taxon>Nicrophorinae</taxon>
        <taxon>Nicrophorus</taxon>
    </lineage>
</organism>
<dbReference type="PROSITE" id="PS00916">
    <property type="entry name" value="PI3_4_KINASE_2"/>
    <property type="match status" value="1"/>
</dbReference>
<evidence type="ECO:0000256" key="3">
    <source>
        <dbReference type="ARBA" id="ARBA00012513"/>
    </source>
</evidence>
<keyword evidence="11" id="KW-0539">Nucleus</keyword>
<keyword evidence="6" id="KW-0547">Nucleotide-binding</keyword>
<dbReference type="SMART" id="SM00802">
    <property type="entry name" value="UME"/>
    <property type="match status" value="1"/>
</dbReference>
<name>A0ABM1M791_NICVS</name>
<dbReference type="PANTHER" id="PTHR11139">
    <property type="entry name" value="ATAXIA TELANGIECTASIA MUTATED ATM -RELATED"/>
    <property type="match status" value="1"/>
</dbReference>
<dbReference type="PANTHER" id="PTHR11139:SF69">
    <property type="entry name" value="SERINE_THREONINE-PROTEIN KINASE ATR"/>
    <property type="match status" value="1"/>
</dbReference>
<evidence type="ECO:0000256" key="6">
    <source>
        <dbReference type="ARBA" id="ARBA00022741"/>
    </source>
</evidence>
<dbReference type="InterPro" id="IPR000403">
    <property type="entry name" value="PI3/4_kinase_cat_dom"/>
</dbReference>
<dbReference type="SUPFAM" id="SSF56112">
    <property type="entry name" value="Protein kinase-like (PK-like)"/>
    <property type="match status" value="1"/>
</dbReference>
<feature type="domain" description="FATC" evidence="15">
    <location>
        <begin position="2459"/>
        <end position="2491"/>
    </location>
</feature>
<gene>
    <name evidence="17" type="primary">LOC108558133</name>
</gene>
<evidence type="ECO:0000259" key="13">
    <source>
        <dbReference type="PROSITE" id="PS50290"/>
    </source>
</evidence>
<reference evidence="17" key="1">
    <citation type="submission" date="2025-08" db="UniProtKB">
        <authorList>
            <consortium name="RefSeq"/>
        </authorList>
    </citation>
    <scope>IDENTIFICATION</scope>
    <source>
        <tissue evidence="17">Whole Larva</tissue>
    </source>
</reference>
<dbReference type="InterPro" id="IPR016024">
    <property type="entry name" value="ARM-type_fold"/>
</dbReference>
<dbReference type="PROSITE" id="PS51189">
    <property type="entry name" value="FAT"/>
    <property type="match status" value="1"/>
</dbReference>
<comment type="similarity">
    <text evidence="2">Belongs to the PI3/PI4-kinase family. ATM subfamily.</text>
</comment>
<dbReference type="RefSeq" id="XP_017770441.1">
    <property type="nucleotide sequence ID" value="XM_017914952.1"/>
</dbReference>
<dbReference type="SMART" id="SM00146">
    <property type="entry name" value="PI3Kc"/>
    <property type="match status" value="1"/>
</dbReference>
<dbReference type="Gene3D" id="1.10.1070.11">
    <property type="entry name" value="Phosphatidylinositol 3-/4-kinase, catalytic domain"/>
    <property type="match status" value="1"/>
</dbReference>
<dbReference type="InterPro" id="IPR011009">
    <property type="entry name" value="Kinase-like_dom_sf"/>
</dbReference>
<dbReference type="SUPFAM" id="SSF48371">
    <property type="entry name" value="ARM repeat"/>
    <property type="match status" value="2"/>
</dbReference>
<keyword evidence="9" id="KW-0067">ATP-binding</keyword>
<keyword evidence="8" id="KW-0418">Kinase</keyword>
<dbReference type="InterPro" id="IPR050517">
    <property type="entry name" value="DDR_Repair_Kinase"/>
</dbReference>
<evidence type="ECO:0000313" key="17">
    <source>
        <dbReference type="RefSeq" id="XP_017770441.1"/>
    </source>
</evidence>
<dbReference type="InterPro" id="IPR056802">
    <property type="entry name" value="ATR-like_M-HEAT"/>
</dbReference>
<evidence type="ECO:0000256" key="8">
    <source>
        <dbReference type="ARBA" id="ARBA00022777"/>
    </source>
</evidence>
<dbReference type="InterPro" id="IPR036940">
    <property type="entry name" value="PI3/4_kinase_cat_sf"/>
</dbReference>
<keyword evidence="16" id="KW-1185">Reference proteome</keyword>
<feature type="domain" description="PI3K/PI4K catalytic" evidence="13">
    <location>
        <begin position="2146"/>
        <end position="2456"/>
    </location>
</feature>
<evidence type="ECO:0000256" key="9">
    <source>
        <dbReference type="ARBA" id="ARBA00022840"/>
    </source>
</evidence>
<proteinExistence type="inferred from homology"/>
<evidence type="ECO:0000256" key="4">
    <source>
        <dbReference type="ARBA" id="ARBA00022527"/>
    </source>
</evidence>
<dbReference type="Proteomes" id="UP000695000">
    <property type="component" value="Unplaced"/>
</dbReference>
<sequence length="2491" mass="288651">MNHPHKIPAFSMWKMFNDTIPVMLKMESSESSLNMLTNILAMPEFSRIFLFNTNSSLTFQQHKEMSGKYKAFAVWLLGRFFYLLSLEKLSRMHNLIIDAHKKILHIIEISQSYIYHELTLEYAKVLKDLIDYQSHNYEDTKVLKAFEPKYYEDLDGVLDLSPLFVEVSSRESCIHMQKIALKIIDQIVMEKLEFHYIKNEIYEILYNLIYILKNSNCQLKIMVLEIFARVMNLKSSFPYKIETIFRETFSIFEQLCYKVFNNEFPDFYEQFQAVTKKILNGHRDFNKRQISEFILSSKKVKLDEDLVDICVKYTGEGFNAKYFKLYAKTILSNLTSCENNRIDLKDVSGTWRTLMLETGEYFEGINSCVSIPLNASCDKMKHFLDVLNLGTEIKTVSNKQVTFFNETPLVPMLLNHIVNDSINCKTKCLIMSSMLTNIVYLTKTRNLNVYLHLIGYKFMKSKEFPTNYIGCNNSYEMKKSITYLYTYLANLDVPRKTSFHEFCYFVFISAIDGSFRDIEDYFMAAATPIIEHHEYELQLMLIPYISNILSSSVRVDDMLSKIIIPMLISQDLQVLREVSYIAPTLVIILSSNHSRCIKYSKMRVTADFFANGELQRKLKNIETSSSSMAIVIQAIFNLLSFDDEIIKMNAIKTLPLLSKYVPLFHKIKVVKWMQLLEDEHKSVREEFGASICEIVKHAQASDSLTMESKSQMVDNIYDILLKATKKSLQYKPDLQSTILETIRNLSHINKEEILLHTMTLMAYFIMMPISNHSIIAVNVITDLPTIHNTTMSKLYSRFRRELCKIIVNLCVINQALVNYNLATSLEKISFVFGFFGPKNYIVEESRYLLPLFVPLIVKIDAVKKLIDEMAYMNEIDLSELLTSKYGYIFLQIFLNCPPDVSKMSMKYIEINTGLDGSTLRKQNVMVILNELLLNFHDNRSRVISALENLAKDFDSENSISDFLQPRFLGVLQYFDLKLMGQSVTKRKVLLSLAQIFDFMGSKIISPLRFKIIAMLKTALNVTKSSFPELNCDVWNAFIKSCDIEVLGPHLATIAVSILPVIEINPKKVNDILIYLVRDNEEALKDFIADLFFVLDCEKVDYAVIEIVKRYMQEVTSSDFKEHLKHFLKYLSYETNEVRIYGIKYITVLLKQNREELDRMILGYNGIDDCVVELLDILTLGCREEDVTLKLACGECIGELGAIEPSHLPRKYTPQDTSFSFFITDPNFIVNTLNELTKTFQSEKNTQQMDRFALAIQEILKFYSISPDRNSQNNELWKQFSDSQQELMIPLLSSKYTMVQAIGDIKVSPIYGSNFGSNFQTWLYSWSISLIYSIRSNKKTMFEACAPSMKQDQKTLMYFLPYILLHALIEGSNNDQERAYKEFMAVIQSRNNAKISDNLLHVRPLRTENFISFEHTSGETIKSEQYTKVVFVLLDFLDRWLRKWLWNAGFQGRNNENYKKIKAFLSNFCKLQLAQCNYDCAEYPRALMYLEDYMAENGINDNLSFLAEIYYCLHEPDGVAGVTALRQREPFLEERILALEVSGKLSDAAACYERINPPLKLKHVKGLVKCYLDLDNVNTALNFCKGELEKQPEYQKWLIDVQAESFWRLGRYDDLDKFLAKNDFMSNSSWGSQMGHALIHLKNGSREEFKSKLGELRMAQVDCLSAASLEEGAYQQGYFYISRLHALNEVEQIEHMLNEILLRPSECQNLVKKLKSEWELRLKVVQETVKVIEPVLCLRRVSVEQAKSVLEEKCPAVSQMLDTVLGDSWLKSAEIARRAGIHQQAYTYLLKAETYSPTKLFIEKAKLHWMREEHEQAFTALKRGLDKYFPDFNPSNGKRSQLTVNFPKDNKKICAEAQLLIASYNDSISNVDMDTNLQNYKEAVDMLKEWEKSLVSMAQYFDRIFQSYTDEEKDTKGNDIQLHMINFFGKSLLYGNSYVYQSMPRMLSIWFDYGTRLLDVTSTTIRDERRINLLKMTKLVDNSLEILPLYIFFTAFSQLVSRICHPQKEVHKELKLIIIKLILQFPQQSLWMIISVIKSSYSLRSKRCNEILSDSRLKTPEMVRFITDFVKLAEKLIELCNKEIIENVKTTSVSLLMKSLPRLITKEGFSQIMIPTHLCRKLVLPNPDFSSDQHNPFPNRFVHIIGIEDEITILQSLQKPRKITFRGSDGKSYIQMLKPKDDLRKDFRLMEFNDIVNQMLSREVESRQRRLLIRLYSVAPLNEECGLIEWIPNLVCFRHALLALYEQRGFGMKNKELKEICPKLNDPLSKKKDIFLKKLIPKYPLILGEWFRKTFPDAQGWLSARTAYIRTTAVISMVGYILGLGDRHGDNILLDSTCGDTVHVDFNCLFNKGETFEWPERVPFRLTRNMVSAMGPLGVEGVYRKSCAATLRVLRTHVDTLMSIVTPFVYDPLVSWPRNAPAAASAQNAERINELACEHIREIKRRLLGQVRTKGRSFSIPLSVEGQTNNLILEAMNIENLCQMYIGWGAYM</sequence>